<keyword evidence="2" id="KW-1185">Reference proteome</keyword>
<gene>
    <name evidence="1" type="ORF">Aru02nite_47840</name>
</gene>
<organism evidence="1 2">
    <name type="scientific">Actinocatenispora rupis</name>
    <dbReference type="NCBI Taxonomy" id="519421"/>
    <lineage>
        <taxon>Bacteria</taxon>
        <taxon>Bacillati</taxon>
        <taxon>Actinomycetota</taxon>
        <taxon>Actinomycetes</taxon>
        <taxon>Micromonosporales</taxon>
        <taxon>Micromonosporaceae</taxon>
        <taxon>Actinocatenispora</taxon>
    </lineage>
</organism>
<comment type="caution">
    <text evidence="1">The sequence shown here is derived from an EMBL/GenBank/DDBJ whole genome shotgun (WGS) entry which is preliminary data.</text>
</comment>
<dbReference type="Proteomes" id="UP000612808">
    <property type="component" value="Unassembled WGS sequence"/>
</dbReference>
<accession>A0A8J3NEF0</accession>
<proteinExistence type="predicted"/>
<dbReference type="EMBL" id="BOMB01000027">
    <property type="protein sequence ID" value="GID13895.1"/>
    <property type="molecule type" value="Genomic_DNA"/>
</dbReference>
<sequence length="55" mass="6326">MLDRIRRRLLVWPYRGADAAPVADPYESAQRLAQQHRAIRRTLADLRAESVTGTH</sequence>
<dbReference type="AlphaFoldDB" id="A0A8J3NEF0"/>
<evidence type="ECO:0000313" key="1">
    <source>
        <dbReference type="EMBL" id="GID13895.1"/>
    </source>
</evidence>
<reference evidence="1" key="1">
    <citation type="submission" date="2021-01" db="EMBL/GenBank/DDBJ databases">
        <title>Whole genome shotgun sequence of Actinocatenispora rupis NBRC 107355.</title>
        <authorList>
            <person name="Komaki H."/>
            <person name="Tamura T."/>
        </authorList>
    </citation>
    <scope>NUCLEOTIDE SEQUENCE</scope>
    <source>
        <strain evidence="1">NBRC 107355</strain>
    </source>
</reference>
<name>A0A8J3NEF0_9ACTN</name>
<protein>
    <submittedName>
        <fullName evidence="1">Uncharacterized protein</fullName>
    </submittedName>
</protein>
<dbReference type="RefSeq" id="WP_203661344.1">
    <property type="nucleotide sequence ID" value="NZ_BAAAZM010000014.1"/>
</dbReference>
<evidence type="ECO:0000313" key="2">
    <source>
        <dbReference type="Proteomes" id="UP000612808"/>
    </source>
</evidence>